<gene>
    <name evidence="1" type="ORF">EEB11_06535</name>
</gene>
<name>A0ABY2KRZ4_9RHOB</name>
<reference evidence="1 2" key="1">
    <citation type="submission" date="2018-11" db="EMBL/GenBank/DDBJ databases">
        <title>Tabrizicola sp. isolated from sediment of alpine lake.</title>
        <authorList>
            <person name="Liu Z."/>
        </authorList>
    </citation>
    <scope>NUCLEOTIDE SEQUENCE [LARGE SCALE GENOMIC DNA]</scope>
    <source>
        <strain evidence="1 2">DRYC-M-16</strain>
    </source>
</reference>
<comment type="caution">
    <text evidence="1">The sequence shown here is derived from an EMBL/GenBank/DDBJ whole genome shotgun (WGS) entry which is preliminary data.</text>
</comment>
<sequence>MTALVSSDHFHLALPVTALERAQDATLDYCATTAKEQAHAKLRDMSALETMYAYFGSDEA</sequence>
<keyword evidence="2" id="KW-1185">Reference proteome</keyword>
<dbReference type="RefSeq" id="WP_135429606.1">
    <property type="nucleotide sequence ID" value="NZ_RPEM01000003.1"/>
</dbReference>
<proteinExistence type="predicted"/>
<evidence type="ECO:0000313" key="1">
    <source>
        <dbReference type="EMBL" id="TGD44331.1"/>
    </source>
</evidence>
<protein>
    <submittedName>
        <fullName evidence="1">Uncharacterized protein</fullName>
    </submittedName>
</protein>
<organism evidence="1 2">
    <name type="scientific">Pseudotabrizicola sediminis</name>
    <dbReference type="NCBI Taxonomy" id="2486418"/>
    <lineage>
        <taxon>Bacteria</taxon>
        <taxon>Pseudomonadati</taxon>
        <taxon>Pseudomonadota</taxon>
        <taxon>Alphaproteobacteria</taxon>
        <taxon>Rhodobacterales</taxon>
        <taxon>Paracoccaceae</taxon>
        <taxon>Pseudotabrizicola</taxon>
    </lineage>
</organism>
<evidence type="ECO:0000313" key="2">
    <source>
        <dbReference type="Proteomes" id="UP000297741"/>
    </source>
</evidence>
<dbReference type="EMBL" id="RPEM01000003">
    <property type="protein sequence ID" value="TGD44331.1"/>
    <property type="molecule type" value="Genomic_DNA"/>
</dbReference>
<accession>A0ABY2KRZ4</accession>
<dbReference type="Proteomes" id="UP000297741">
    <property type="component" value="Unassembled WGS sequence"/>
</dbReference>